<accession>A0A081RM97</accession>
<dbReference type="GO" id="GO:0016618">
    <property type="term" value="F:hydroxypyruvate reductase [NAD(P)H] activity"/>
    <property type="evidence" value="ECO:0007669"/>
    <property type="project" value="UniProtKB-EC"/>
</dbReference>
<feature type="domain" description="MOFRL-associated" evidence="6">
    <location>
        <begin position="19"/>
        <end position="251"/>
    </location>
</feature>
<dbReference type="Pfam" id="PF13660">
    <property type="entry name" value="DUF4147"/>
    <property type="match status" value="1"/>
</dbReference>
<keyword evidence="3" id="KW-0418">Kinase</keyword>
<evidence type="ECO:0000256" key="1">
    <source>
        <dbReference type="ARBA" id="ARBA00022679"/>
    </source>
</evidence>
<sequence length="425" mass="46949">MIIQNFEELATTDKKKECLEILESGLRAANPENIISKYVTPEKIKINDKIIDIAKYSNIYSVAFGKAGDSMTRALNAIIPVKSGIIVIPKGSKSIVKGKKFQIFNSRHPEPDKTSVKAAKEVIKFVQNKKNNELIIFLVSGGGSSLLAMPNGITLDDKIFVTKLLLKSGASIQEFNCVRKHLSKIKGGKLVEDMKCQGVSLIMSDVEGDDLSSIASGTTYMDNTTFADALEILEKYKLKRKTPIEVLQVLEKGLEDEKLETPKKHKIENQVIANNEDCLKAMEKEAKKKGYKVKTLQVFGDIKEAVTKILENISEDQKTCLIIGGETTVKVLGKGTGGRNQELVLRLLKNTQKFKKIVIASMGTDGIDGNSLFAGAITENIKVDLNTMKEFLKNSDSGRFFQKQKGSIVTDFTHTNLMDIGVILR</sequence>
<gene>
    <name evidence="7" type="ORF">AAA799N04_01245</name>
</gene>
<evidence type="ECO:0000256" key="2">
    <source>
        <dbReference type="ARBA" id="ARBA00022741"/>
    </source>
</evidence>
<dbReference type="PANTHER" id="PTHR12227">
    <property type="entry name" value="GLYCERATE KINASE"/>
    <property type="match status" value="1"/>
</dbReference>
<keyword evidence="7" id="KW-0560">Oxidoreductase</keyword>
<dbReference type="PANTHER" id="PTHR12227:SF0">
    <property type="entry name" value="GLYCERATE KINASE"/>
    <property type="match status" value="1"/>
</dbReference>
<keyword evidence="1" id="KW-0808">Transferase</keyword>
<dbReference type="PATRIC" id="fig|1502293.3.peg.1148"/>
<organism evidence="7 8">
    <name type="scientific">Marine Group I thaumarchaeote SCGC AAA799-N04</name>
    <dbReference type="NCBI Taxonomy" id="1502293"/>
    <lineage>
        <taxon>Archaea</taxon>
        <taxon>Nitrososphaerota</taxon>
        <taxon>Marine Group I</taxon>
    </lineage>
</organism>
<dbReference type="Proteomes" id="UP000028059">
    <property type="component" value="Unassembled WGS sequence"/>
</dbReference>
<evidence type="ECO:0000256" key="3">
    <source>
        <dbReference type="ARBA" id="ARBA00022777"/>
    </source>
</evidence>
<dbReference type="GO" id="GO:0005737">
    <property type="term" value="C:cytoplasm"/>
    <property type="evidence" value="ECO:0007669"/>
    <property type="project" value="TreeGrafter"/>
</dbReference>
<dbReference type="InterPro" id="IPR038614">
    <property type="entry name" value="GK_N_sf"/>
</dbReference>
<keyword evidence="7" id="KW-0670">Pyruvate</keyword>
<protein>
    <submittedName>
        <fullName evidence="7">Hydroxypyruvate reductase protein</fullName>
        <ecNumber evidence="7">1.1.1.81</ecNumber>
    </submittedName>
</protein>
<dbReference type="SUPFAM" id="SSF82544">
    <property type="entry name" value="GckA/TtuD-like"/>
    <property type="match status" value="1"/>
</dbReference>
<evidence type="ECO:0000313" key="8">
    <source>
        <dbReference type="Proteomes" id="UP000028059"/>
    </source>
</evidence>
<evidence type="ECO:0000259" key="6">
    <source>
        <dbReference type="Pfam" id="PF13660"/>
    </source>
</evidence>
<name>A0A081RM97_9ARCH</name>
<dbReference type="Pfam" id="PF05161">
    <property type="entry name" value="MOFRL"/>
    <property type="match status" value="1"/>
</dbReference>
<dbReference type="InterPro" id="IPR025286">
    <property type="entry name" value="MOFRL_assoc_dom"/>
</dbReference>
<feature type="domain" description="MOFRL" evidence="5">
    <location>
        <begin position="320"/>
        <end position="419"/>
    </location>
</feature>
<reference evidence="7 8" key="1">
    <citation type="submission" date="2014-06" db="EMBL/GenBank/DDBJ databases">
        <authorList>
            <person name="Ngugi D.K."/>
            <person name="Blom J."/>
            <person name="Alam I."/>
            <person name="Rashid M."/>
            <person name="Ba Alawi W."/>
            <person name="Zhang G."/>
            <person name="Hikmawan T."/>
            <person name="Guan Y."/>
            <person name="Antunes A."/>
            <person name="Siam R."/>
            <person name="ElDorry H."/>
            <person name="Bajic V."/>
            <person name="Stingl U."/>
        </authorList>
    </citation>
    <scope>NUCLEOTIDE SEQUENCE [LARGE SCALE GENOMIC DNA]</scope>
    <source>
        <strain evidence="7">SCGC AAA799-N04</strain>
    </source>
</reference>
<dbReference type="EMBL" id="JOKN01000022">
    <property type="protein sequence ID" value="KEQ56320.1"/>
    <property type="molecule type" value="Genomic_DNA"/>
</dbReference>
<keyword evidence="4" id="KW-0067">ATP-binding</keyword>
<comment type="caution">
    <text evidence="7">The sequence shown here is derived from an EMBL/GenBank/DDBJ whole genome shotgun (WGS) entry which is preliminary data.</text>
</comment>
<dbReference type="GO" id="GO:0008887">
    <property type="term" value="F:glycerate kinase activity"/>
    <property type="evidence" value="ECO:0007669"/>
    <property type="project" value="InterPro"/>
</dbReference>
<keyword evidence="8" id="KW-1185">Reference proteome</keyword>
<dbReference type="EC" id="1.1.1.81" evidence="7"/>
<evidence type="ECO:0000259" key="5">
    <source>
        <dbReference type="Pfam" id="PF05161"/>
    </source>
</evidence>
<dbReference type="Gene3D" id="3.40.1480.10">
    <property type="entry name" value="MOFRL domain"/>
    <property type="match status" value="1"/>
</dbReference>
<dbReference type="InterPro" id="IPR037035">
    <property type="entry name" value="GK-like_C_sf"/>
</dbReference>
<keyword evidence="2" id="KW-0547">Nucleotide-binding</keyword>
<evidence type="ECO:0000313" key="7">
    <source>
        <dbReference type="EMBL" id="KEQ56320.1"/>
    </source>
</evidence>
<evidence type="ECO:0000256" key="4">
    <source>
        <dbReference type="ARBA" id="ARBA00022840"/>
    </source>
</evidence>
<dbReference type="AlphaFoldDB" id="A0A081RM97"/>
<dbReference type="FunFam" id="3.40.50.10180:FF:000001">
    <property type="entry name" value="Glycerate kinase"/>
    <property type="match status" value="1"/>
</dbReference>
<dbReference type="InterPro" id="IPR039760">
    <property type="entry name" value="MOFRL_protein"/>
</dbReference>
<dbReference type="Gene3D" id="3.40.50.10180">
    <property type="entry name" value="Glycerate kinase, MOFRL-like N-terminal domain"/>
    <property type="match status" value="1"/>
</dbReference>
<dbReference type="GO" id="GO:0005524">
    <property type="term" value="F:ATP binding"/>
    <property type="evidence" value="ECO:0007669"/>
    <property type="project" value="UniProtKB-KW"/>
</dbReference>
<dbReference type="InterPro" id="IPR007835">
    <property type="entry name" value="MOFRL"/>
</dbReference>
<proteinExistence type="predicted"/>